<dbReference type="Proteomes" id="UP000403266">
    <property type="component" value="Unassembled WGS sequence"/>
</dbReference>
<comment type="caution">
    <text evidence="1">The sequence shown here is derived from an EMBL/GenBank/DDBJ whole genome shotgun (WGS) entry which is preliminary data.</text>
</comment>
<sequence>MEFDPFEKAVIDNPFPICRLMRQEKPVYFNEQRGFYALSRYQDVVETNRDWQTYSSAYGRPRQYRQPLL</sequence>
<organism evidence="1 2">
    <name type="scientific">Microvirga tunisiensis</name>
    <dbReference type="NCBI Taxonomy" id="2108360"/>
    <lineage>
        <taxon>Bacteria</taxon>
        <taxon>Pseudomonadati</taxon>
        <taxon>Pseudomonadota</taxon>
        <taxon>Alphaproteobacteria</taxon>
        <taxon>Hyphomicrobiales</taxon>
        <taxon>Methylobacteriaceae</taxon>
        <taxon>Microvirga</taxon>
    </lineage>
</organism>
<accession>A0A5N7MAF0</accession>
<evidence type="ECO:0000313" key="1">
    <source>
        <dbReference type="EMBL" id="MPR23648.1"/>
    </source>
</evidence>
<reference evidence="1 2" key="1">
    <citation type="journal article" date="2019" name="Syst. Appl. Microbiol.">
        <title>Microvirga tunisiensis sp. nov., a root nodule symbiotic bacterium isolated from Lupinus micranthus and L. luteus grown in Northern Tunisia.</title>
        <authorList>
            <person name="Msaddak A."/>
            <person name="Rejili M."/>
            <person name="Duran D."/>
            <person name="Mars M."/>
            <person name="Palacios J.M."/>
            <person name="Ruiz-Argueso T."/>
            <person name="Rey L."/>
            <person name="Imperial J."/>
        </authorList>
    </citation>
    <scope>NUCLEOTIDE SEQUENCE [LARGE SCALE GENOMIC DNA]</scope>
    <source>
        <strain evidence="1 2">Lmie10</strain>
    </source>
</reference>
<name>A0A5N7MAF0_9HYPH</name>
<dbReference type="GO" id="GO:0004497">
    <property type="term" value="F:monooxygenase activity"/>
    <property type="evidence" value="ECO:0007669"/>
    <property type="project" value="InterPro"/>
</dbReference>
<dbReference type="EMBL" id="VOSK01000001">
    <property type="protein sequence ID" value="MPR23648.1"/>
    <property type="molecule type" value="Genomic_DNA"/>
</dbReference>
<protein>
    <recommendedName>
        <fullName evidence="3">Cytochrome P450</fullName>
    </recommendedName>
</protein>
<dbReference type="GO" id="GO:0020037">
    <property type="term" value="F:heme binding"/>
    <property type="evidence" value="ECO:0007669"/>
    <property type="project" value="InterPro"/>
</dbReference>
<dbReference type="GO" id="GO:0005506">
    <property type="term" value="F:iron ion binding"/>
    <property type="evidence" value="ECO:0007669"/>
    <property type="project" value="InterPro"/>
</dbReference>
<dbReference type="GO" id="GO:0016705">
    <property type="term" value="F:oxidoreductase activity, acting on paired donors, with incorporation or reduction of molecular oxygen"/>
    <property type="evidence" value="ECO:0007669"/>
    <property type="project" value="InterPro"/>
</dbReference>
<evidence type="ECO:0008006" key="3">
    <source>
        <dbReference type="Google" id="ProtNLM"/>
    </source>
</evidence>
<keyword evidence="2" id="KW-1185">Reference proteome</keyword>
<gene>
    <name evidence="1" type="ORF">FS320_00020</name>
</gene>
<dbReference type="InterPro" id="IPR036396">
    <property type="entry name" value="Cyt_P450_sf"/>
</dbReference>
<dbReference type="Gene3D" id="1.10.630.10">
    <property type="entry name" value="Cytochrome P450"/>
    <property type="match status" value="1"/>
</dbReference>
<evidence type="ECO:0000313" key="2">
    <source>
        <dbReference type="Proteomes" id="UP000403266"/>
    </source>
</evidence>
<dbReference type="OrthoDB" id="4168525at2"/>
<dbReference type="RefSeq" id="WP_152708567.1">
    <property type="nucleotide sequence ID" value="NZ_VOSJ01000001.1"/>
</dbReference>
<proteinExistence type="predicted"/>
<dbReference type="AlphaFoldDB" id="A0A5N7MAF0"/>